<sequence>MPKVIAKQVMELAHRLDSGEYIELDTKSKAADNDFVIKSSFPEDENLTKSELENYEIMMNQESRECNIDFVTKSMPNYSQAIEIAKKILKHKKSARISMAKMISKIYKQSLSSEYLKS</sequence>
<dbReference type="RefSeq" id="WP_225912769.1">
    <property type="nucleotide sequence ID" value="NZ_CAWNNC010000006.1"/>
</dbReference>
<accession>A0A2K8T6X3</accession>
<keyword evidence="1" id="KW-0614">Plasmid</keyword>
<proteinExistence type="predicted"/>
<dbReference type="AlphaFoldDB" id="A0A2K8T6X3"/>
<reference evidence="1 2" key="1">
    <citation type="submission" date="2017-11" db="EMBL/GenBank/DDBJ databases">
        <title>Complete genome of a free-living desiccation-tolerant cyanobacterium and its photosynthetic adaptation to extreme terrestrial habitat.</title>
        <authorList>
            <person name="Shang J."/>
        </authorList>
    </citation>
    <scope>NUCLEOTIDE SEQUENCE [LARGE SCALE GENOMIC DNA]</scope>
    <source>
        <strain evidence="1 2">CCNUN1</strain>
        <plasmid evidence="2">pnfsy05</plasmid>
    </source>
</reference>
<dbReference type="KEGG" id="nfl:COO91_09628"/>
<dbReference type="EMBL" id="CP024790">
    <property type="protein sequence ID" value="AUB43447.1"/>
    <property type="molecule type" value="Genomic_DNA"/>
</dbReference>
<protein>
    <submittedName>
        <fullName evidence="1">Oligopeptide transport system permease protein OppC</fullName>
    </submittedName>
</protein>
<organism evidence="1 2">
    <name type="scientific">Nostoc flagelliforme CCNUN1</name>
    <dbReference type="NCBI Taxonomy" id="2038116"/>
    <lineage>
        <taxon>Bacteria</taxon>
        <taxon>Bacillati</taxon>
        <taxon>Cyanobacteriota</taxon>
        <taxon>Cyanophyceae</taxon>
        <taxon>Nostocales</taxon>
        <taxon>Nostocaceae</taxon>
        <taxon>Nostoc</taxon>
    </lineage>
</organism>
<keyword evidence="2" id="KW-1185">Reference proteome</keyword>
<evidence type="ECO:0000313" key="1">
    <source>
        <dbReference type="EMBL" id="AUB43447.1"/>
    </source>
</evidence>
<gene>
    <name evidence="1" type="ORF">COO91_09628</name>
</gene>
<evidence type="ECO:0000313" key="2">
    <source>
        <dbReference type="Proteomes" id="UP000232003"/>
    </source>
</evidence>
<geneLocation type="plasmid" evidence="2">
    <name>pnfsy05</name>
</geneLocation>
<dbReference type="Proteomes" id="UP000232003">
    <property type="component" value="Plasmid pNFSY05"/>
</dbReference>
<name>A0A2K8T6X3_9NOSO</name>